<name>C7NS58_HALUD</name>
<dbReference type="RefSeq" id="WP_015788246.1">
    <property type="nucleotide sequence ID" value="NC_013158.1"/>
</dbReference>
<dbReference type="Pfam" id="PF04307">
    <property type="entry name" value="YdjM"/>
    <property type="match status" value="1"/>
</dbReference>
<dbReference type="InterPro" id="IPR007404">
    <property type="entry name" value="YdjM-like"/>
</dbReference>
<feature type="transmembrane region" description="Helical" evidence="1">
    <location>
        <begin position="154"/>
        <end position="173"/>
    </location>
</feature>
<dbReference type="KEGG" id="hut:Huta_0478"/>
<dbReference type="eggNOG" id="arCOG03392">
    <property type="taxonomic scope" value="Archaea"/>
</dbReference>
<evidence type="ECO:0000313" key="3">
    <source>
        <dbReference type="Proteomes" id="UP000002071"/>
    </source>
</evidence>
<sequence length="194" mass="21055">MWPWEHAALGYLGYSLGYRLLGRDPPGDSDTVALGLATQLPDVVDKSLAWGLGLFPTGFAIAHSVFVALPVGVAALALGRRRGRVRESAGFIIGYWSHLVADVVNPLRAGGQPLFVRVLWPLVETTAYDADYGLGRGLVYIQEFIAAVRAMNPLDVLVLYALLPGMTLALWIVEGTPGTAVFRRACTTVRHRVR</sequence>
<dbReference type="STRING" id="519442.Huta_0478"/>
<evidence type="ECO:0000256" key="1">
    <source>
        <dbReference type="SAM" id="Phobius"/>
    </source>
</evidence>
<protein>
    <recommendedName>
        <fullName evidence="4">Membrane-bound metal-dependent hydrolase</fullName>
    </recommendedName>
</protein>
<evidence type="ECO:0000313" key="2">
    <source>
        <dbReference type="EMBL" id="ACV10665.1"/>
    </source>
</evidence>
<dbReference type="Proteomes" id="UP000002071">
    <property type="component" value="Chromosome"/>
</dbReference>
<keyword evidence="1" id="KW-0812">Transmembrane</keyword>
<dbReference type="EMBL" id="CP001687">
    <property type="protein sequence ID" value="ACV10665.1"/>
    <property type="molecule type" value="Genomic_DNA"/>
</dbReference>
<proteinExistence type="predicted"/>
<accession>C7NS58</accession>
<dbReference type="OrthoDB" id="200338at2157"/>
<keyword evidence="1" id="KW-1133">Transmembrane helix</keyword>
<gene>
    <name evidence="2" type="ordered locus">Huta_0478</name>
</gene>
<keyword evidence="1" id="KW-0472">Membrane</keyword>
<organism evidence="2 3">
    <name type="scientific">Halorhabdus utahensis (strain DSM 12940 / JCM 11049 / AX-2)</name>
    <dbReference type="NCBI Taxonomy" id="519442"/>
    <lineage>
        <taxon>Archaea</taxon>
        <taxon>Methanobacteriati</taxon>
        <taxon>Methanobacteriota</taxon>
        <taxon>Stenosarchaea group</taxon>
        <taxon>Halobacteria</taxon>
        <taxon>Halobacteriales</taxon>
        <taxon>Haloarculaceae</taxon>
        <taxon>Halorhabdus</taxon>
    </lineage>
</organism>
<feature type="transmembrane region" description="Helical" evidence="1">
    <location>
        <begin position="48"/>
        <end position="78"/>
    </location>
</feature>
<dbReference type="AlphaFoldDB" id="C7NS58"/>
<keyword evidence="3" id="KW-1185">Reference proteome</keyword>
<dbReference type="HOGENOM" id="CLU_089194_0_0_2"/>
<evidence type="ECO:0008006" key="4">
    <source>
        <dbReference type="Google" id="ProtNLM"/>
    </source>
</evidence>
<reference evidence="2 3" key="1">
    <citation type="journal article" date="2009" name="Stand. Genomic Sci.">
        <title>Complete genome sequence of Halorhabdus utahensis type strain (AX-2).</title>
        <authorList>
            <person name="Anderson I."/>
            <person name="Tindall B.J."/>
            <person name="Pomrenke H."/>
            <person name="Goker M."/>
            <person name="Lapidus A."/>
            <person name="Nolan M."/>
            <person name="Copeland A."/>
            <person name="Glavina Del Rio T."/>
            <person name="Chen F."/>
            <person name="Tice H."/>
            <person name="Cheng J.F."/>
            <person name="Lucas S."/>
            <person name="Chertkov O."/>
            <person name="Bruce D."/>
            <person name="Brettin T."/>
            <person name="Detter J.C."/>
            <person name="Han C."/>
            <person name="Goodwin L."/>
            <person name="Land M."/>
            <person name="Hauser L."/>
            <person name="Chang Y.J."/>
            <person name="Jeffries C.D."/>
            <person name="Pitluck S."/>
            <person name="Pati A."/>
            <person name="Mavromatis K."/>
            <person name="Ivanova N."/>
            <person name="Ovchinnikova G."/>
            <person name="Chen A."/>
            <person name="Palaniappan K."/>
            <person name="Chain P."/>
            <person name="Rohde M."/>
            <person name="Bristow J."/>
            <person name="Eisen J.A."/>
            <person name="Markowitz V."/>
            <person name="Hugenholtz P."/>
            <person name="Kyrpides N.C."/>
            <person name="Klenk H.P."/>
        </authorList>
    </citation>
    <scope>NUCLEOTIDE SEQUENCE [LARGE SCALE GENOMIC DNA]</scope>
    <source>
        <strain evidence="3">DSM 12940 / JCM 11049 / AX-2</strain>
    </source>
</reference>
<dbReference type="GeneID" id="8382745"/>